<accession>V5HU69</accession>
<evidence type="ECO:0000256" key="4">
    <source>
        <dbReference type="RuleBase" id="RU000363"/>
    </source>
</evidence>
<sequence>MEDEPGPIELHPDYKYAGSKFTTTIHHDTYPAISPLLANLSGQTVLITGASKGIGAATAVAFARAGASHIIILARGDLSGTEKRIFDEAAAAGRYVPEVLKLHTDITDAKAVAAAAANEIRARFGKVNILVNNAAFLGKEALITESDPDEWWRTWEVNNKGMYLVTREILPLMFAAGDGPDVLRQVVNLTSLSAHLGWPGHSSYTTTKLAVVRFTERVYGEYADKGVIAIALHPGLVATEMGGTVPEETKRYFRDTQELSSDTIVWLTKKPRRWLASRYVDATWDMLELEGKKKTIVDNDLLKLDGSTILKSADLEMLLAMRFQSRKSRKYEVI</sequence>
<dbReference type="Proteomes" id="UP000018001">
    <property type="component" value="Unassembled WGS sequence"/>
</dbReference>
<feature type="domain" description="Ketoreductase" evidence="5">
    <location>
        <begin position="43"/>
        <end position="233"/>
    </location>
</feature>
<name>V5HU69_BYSSN</name>
<dbReference type="Gene3D" id="3.40.50.720">
    <property type="entry name" value="NAD(P)-binding Rossmann-like Domain"/>
    <property type="match status" value="1"/>
</dbReference>
<comment type="caution">
    <text evidence="6">The sequence shown here is derived from an EMBL/GenBank/DDBJ whole genome shotgun (WGS) entry which is preliminary data.</text>
</comment>
<keyword evidence="2" id="KW-0521">NADP</keyword>
<evidence type="ECO:0000256" key="1">
    <source>
        <dbReference type="ARBA" id="ARBA00006484"/>
    </source>
</evidence>
<dbReference type="SMART" id="SM00822">
    <property type="entry name" value="PKS_KR"/>
    <property type="match status" value="1"/>
</dbReference>
<dbReference type="PRINTS" id="PR00081">
    <property type="entry name" value="GDHRDH"/>
</dbReference>
<keyword evidence="7" id="KW-1185">Reference proteome</keyword>
<gene>
    <name evidence="6" type="ORF">PVAR5_1738</name>
</gene>
<evidence type="ECO:0000313" key="6">
    <source>
        <dbReference type="EMBL" id="GAD93135.1"/>
    </source>
</evidence>
<dbReference type="PRINTS" id="PR00080">
    <property type="entry name" value="SDRFAMILY"/>
</dbReference>
<dbReference type="InterPro" id="IPR002347">
    <property type="entry name" value="SDR_fam"/>
</dbReference>
<dbReference type="EMBL" id="BAUL01000046">
    <property type="protein sequence ID" value="GAD93135.1"/>
    <property type="molecule type" value="Genomic_DNA"/>
</dbReference>
<evidence type="ECO:0000256" key="3">
    <source>
        <dbReference type="ARBA" id="ARBA00023002"/>
    </source>
</evidence>
<dbReference type="HOGENOM" id="CLU_010194_8_0_1"/>
<evidence type="ECO:0000256" key="2">
    <source>
        <dbReference type="ARBA" id="ARBA00022857"/>
    </source>
</evidence>
<evidence type="ECO:0000313" key="7">
    <source>
        <dbReference type="Proteomes" id="UP000018001"/>
    </source>
</evidence>
<dbReference type="InterPro" id="IPR036291">
    <property type="entry name" value="NAD(P)-bd_dom_sf"/>
</dbReference>
<protein>
    <submittedName>
        <fullName evidence="6">Oxidoreductase, short chain dehydrogenase/reductase family, putative</fullName>
    </submittedName>
</protein>
<dbReference type="InterPro" id="IPR057326">
    <property type="entry name" value="KR_dom"/>
</dbReference>
<proteinExistence type="inferred from homology"/>
<reference evidence="7" key="1">
    <citation type="journal article" date="2014" name="Genome Announc.">
        <title>Draft genome sequence of the formaldehyde-resistant fungus Byssochlamys spectabilis No. 5 (anamorph Paecilomyces variotii No. 5) (NBRC109023).</title>
        <authorList>
            <person name="Oka T."/>
            <person name="Ekino K."/>
            <person name="Fukuda K."/>
            <person name="Nomura Y."/>
        </authorList>
    </citation>
    <scope>NUCLEOTIDE SEQUENCE [LARGE SCALE GENOMIC DNA]</scope>
    <source>
        <strain evidence="7">No. 5 / NBRC 109023</strain>
    </source>
</reference>
<comment type="similarity">
    <text evidence="1 4">Belongs to the short-chain dehydrogenases/reductases (SDR) family.</text>
</comment>
<dbReference type="InParanoid" id="V5HU69"/>
<evidence type="ECO:0000259" key="5">
    <source>
        <dbReference type="SMART" id="SM00822"/>
    </source>
</evidence>
<keyword evidence="3" id="KW-0560">Oxidoreductase</keyword>
<dbReference type="OrthoDB" id="1933717at2759"/>
<dbReference type="eggNOG" id="KOG1205">
    <property type="taxonomic scope" value="Eukaryota"/>
</dbReference>
<dbReference type="PANTHER" id="PTHR42760:SF37">
    <property type="entry name" value="CLAVALDEHYDE DEHYDROGENASE"/>
    <property type="match status" value="1"/>
</dbReference>
<dbReference type="PANTHER" id="PTHR42760">
    <property type="entry name" value="SHORT-CHAIN DEHYDROGENASES/REDUCTASES FAMILY MEMBER"/>
    <property type="match status" value="1"/>
</dbReference>
<dbReference type="Pfam" id="PF00106">
    <property type="entry name" value="adh_short"/>
    <property type="match status" value="1"/>
</dbReference>
<dbReference type="GO" id="GO:0016616">
    <property type="term" value="F:oxidoreductase activity, acting on the CH-OH group of donors, NAD or NADP as acceptor"/>
    <property type="evidence" value="ECO:0007669"/>
    <property type="project" value="UniProtKB-ARBA"/>
</dbReference>
<dbReference type="CDD" id="cd05233">
    <property type="entry name" value="SDR_c"/>
    <property type="match status" value="1"/>
</dbReference>
<dbReference type="AlphaFoldDB" id="V5HU69"/>
<organism evidence="6 7">
    <name type="scientific">Byssochlamys spectabilis (strain No. 5 / NBRC 109023)</name>
    <name type="common">Paecilomyces variotii</name>
    <dbReference type="NCBI Taxonomy" id="1356009"/>
    <lineage>
        <taxon>Eukaryota</taxon>
        <taxon>Fungi</taxon>
        <taxon>Dikarya</taxon>
        <taxon>Ascomycota</taxon>
        <taxon>Pezizomycotina</taxon>
        <taxon>Eurotiomycetes</taxon>
        <taxon>Eurotiomycetidae</taxon>
        <taxon>Eurotiales</taxon>
        <taxon>Thermoascaceae</taxon>
        <taxon>Paecilomyces</taxon>
    </lineage>
</organism>
<dbReference type="SUPFAM" id="SSF51735">
    <property type="entry name" value="NAD(P)-binding Rossmann-fold domains"/>
    <property type="match status" value="1"/>
</dbReference>